<feature type="compositionally biased region" description="Polar residues" evidence="5">
    <location>
        <begin position="39"/>
        <end position="57"/>
    </location>
</feature>
<keyword evidence="1" id="KW-0805">Transcription regulation</keyword>
<proteinExistence type="predicted"/>
<evidence type="ECO:0000256" key="2">
    <source>
        <dbReference type="ARBA" id="ARBA00023125"/>
    </source>
</evidence>
<evidence type="ECO:0000256" key="4">
    <source>
        <dbReference type="ARBA" id="ARBA00023242"/>
    </source>
</evidence>
<evidence type="ECO:0000256" key="3">
    <source>
        <dbReference type="ARBA" id="ARBA00023163"/>
    </source>
</evidence>
<feature type="domain" description="Xylanolytic transcriptional activator regulatory" evidence="6">
    <location>
        <begin position="358"/>
        <end position="435"/>
    </location>
</feature>
<dbReference type="GO" id="GO:0000435">
    <property type="term" value="P:positive regulation of transcription from RNA polymerase II promoter by galactose"/>
    <property type="evidence" value="ECO:0007669"/>
    <property type="project" value="TreeGrafter"/>
</dbReference>
<keyword evidence="4" id="KW-0539">Nucleus</keyword>
<protein>
    <recommendedName>
        <fullName evidence="6">Xylanolytic transcriptional activator regulatory domain-containing protein</fullName>
    </recommendedName>
</protein>
<dbReference type="AlphaFoldDB" id="A0AAJ0G3W9"/>
<keyword evidence="3" id="KW-0804">Transcription</keyword>
<dbReference type="GO" id="GO:0005634">
    <property type="term" value="C:nucleus"/>
    <property type="evidence" value="ECO:0007669"/>
    <property type="project" value="TreeGrafter"/>
</dbReference>
<evidence type="ECO:0000259" key="6">
    <source>
        <dbReference type="SMART" id="SM00906"/>
    </source>
</evidence>
<dbReference type="GO" id="GO:0008270">
    <property type="term" value="F:zinc ion binding"/>
    <property type="evidence" value="ECO:0007669"/>
    <property type="project" value="InterPro"/>
</dbReference>
<keyword evidence="2" id="KW-0238">DNA-binding</keyword>
<dbReference type="EMBL" id="JAWDJX010000108">
    <property type="protein sequence ID" value="KAK3046204.1"/>
    <property type="molecule type" value="Genomic_DNA"/>
</dbReference>
<accession>A0AAJ0G3W9</accession>
<dbReference type="GO" id="GO:0000978">
    <property type="term" value="F:RNA polymerase II cis-regulatory region sequence-specific DNA binding"/>
    <property type="evidence" value="ECO:0007669"/>
    <property type="project" value="TreeGrafter"/>
</dbReference>
<name>A0AAJ0G3W9_9PEZI</name>
<evidence type="ECO:0000256" key="1">
    <source>
        <dbReference type="ARBA" id="ARBA00023015"/>
    </source>
</evidence>
<feature type="region of interest" description="Disordered" evidence="5">
    <location>
        <begin position="22"/>
        <end position="130"/>
    </location>
</feature>
<dbReference type="PANTHER" id="PTHR47424">
    <property type="entry name" value="REGULATORY PROTEIN GAL4"/>
    <property type="match status" value="1"/>
</dbReference>
<reference evidence="7" key="1">
    <citation type="submission" date="2023-04" db="EMBL/GenBank/DDBJ databases">
        <title>Black Yeasts Isolated from many extreme environments.</title>
        <authorList>
            <person name="Coleine C."/>
            <person name="Stajich J.E."/>
            <person name="Selbmann L."/>
        </authorList>
    </citation>
    <scope>NUCLEOTIDE SEQUENCE</scope>
    <source>
        <strain evidence="7">CCFEE 5312</strain>
    </source>
</reference>
<dbReference type="GO" id="GO:0006351">
    <property type="term" value="P:DNA-templated transcription"/>
    <property type="evidence" value="ECO:0007669"/>
    <property type="project" value="InterPro"/>
</dbReference>
<organism evidence="7 8">
    <name type="scientific">Extremus antarcticus</name>
    <dbReference type="NCBI Taxonomy" id="702011"/>
    <lineage>
        <taxon>Eukaryota</taxon>
        <taxon>Fungi</taxon>
        <taxon>Dikarya</taxon>
        <taxon>Ascomycota</taxon>
        <taxon>Pezizomycotina</taxon>
        <taxon>Dothideomycetes</taxon>
        <taxon>Dothideomycetidae</taxon>
        <taxon>Mycosphaerellales</taxon>
        <taxon>Extremaceae</taxon>
        <taxon>Extremus</taxon>
    </lineage>
</organism>
<dbReference type="Pfam" id="PF04082">
    <property type="entry name" value="Fungal_trans"/>
    <property type="match status" value="1"/>
</dbReference>
<gene>
    <name evidence="7" type="ORF">LTR09_012295</name>
</gene>
<evidence type="ECO:0000256" key="5">
    <source>
        <dbReference type="SAM" id="MobiDB-lite"/>
    </source>
</evidence>
<feature type="compositionally biased region" description="Polar residues" evidence="5">
    <location>
        <begin position="65"/>
        <end position="83"/>
    </location>
</feature>
<dbReference type="GO" id="GO:0000981">
    <property type="term" value="F:DNA-binding transcription factor activity, RNA polymerase II-specific"/>
    <property type="evidence" value="ECO:0007669"/>
    <property type="project" value="TreeGrafter"/>
</dbReference>
<evidence type="ECO:0000313" key="7">
    <source>
        <dbReference type="EMBL" id="KAK3046204.1"/>
    </source>
</evidence>
<sequence length="866" mass="96098">MTRHVDELEARVRHCENLLASQSRVTSHSHGTKDGPGSSLVSPNSADVNGQRGSNPRSYGAIEVQDSSRLEQQVDPTQPSTRESVWLHPFDTPPENENGQIPVEQDVHPDSSPKNSFDEADENNAENTNVSPVMDGMVEYTGSFPPATQQDGAFGDSSTFNFALQMQASTAEEKCNPSVMGGVTSTVAPVLGGEVSDARPITTGFGAAETRKNEEQQAHDELVAALRSYLDQSAFQYLPQRHVAVALLNKYFIAVHPIWPFLGEEITRKNFEQTWSSNDPPSPMWMAQLNLVFALACQFYDSEESTPLADIYKAGKQFYQRGNGFVVAHAFHACSVPMLQTLLLMAQYQQGTTRPNECWLTIGHATRMALGLGLHTSSEESDSGSPLDRELRKRLWWGCFSLDRVSSMIYGKPIGIPHVGYPRNLADLPLAVDDKLIALGENQREDVPSLNAFFLSSVQLYRVMDKILERLLDTQTMTKADNEDRPGEAQGLCGCSALSQLTAILQLDGFLLSWHETLPTHLKFSLDSVEMVRSYPPGIYRQRTVLQNRFLGMRILLHRQTLLFLLQPSKSRRWPRNASQTWPPLFSDLSGCSPVNCRHNGYSGKSALPTVERQLAHLSANICVSMAQLQIEQIDLRRPAKFTGAWWWDFHFIFNSLCVMFGTVGLPTADLVAILPNPSKAKMLIQRGFENIRHMSTRAGPRAAQSEKFLRRLMKTMTRHGQMKSSQQQNDSHGHSLTSGLSHHVNGVLPNRHPDVTAMGLPSGSADIDNHRSNMASGTRLDSTSGAVDFSDLDNILSWPGMEEDLFFSDLAINANVDTMESLIYNSFDTWNPLEGSFHPVVHDFTPVAQFPLATAASLPTTGRPY</sequence>
<dbReference type="PANTHER" id="PTHR47424:SF3">
    <property type="entry name" value="REGULATORY PROTEIN GAL4"/>
    <property type="match status" value="1"/>
</dbReference>
<dbReference type="InterPro" id="IPR007219">
    <property type="entry name" value="XnlR_reg_dom"/>
</dbReference>
<keyword evidence="8" id="KW-1185">Reference proteome</keyword>
<evidence type="ECO:0000313" key="8">
    <source>
        <dbReference type="Proteomes" id="UP001271007"/>
    </source>
</evidence>
<dbReference type="CDD" id="cd12148">
    <property type="entry name" value="fungal_TF_MHR"/>
    <property type="match status" value="1"/>
</dbReference>
<comment type="caution">
    <text evidence="7">The sequence shown here is derived from an EMBL/GenBank/DDBJ whole genome shotgun (WGS) entry which is preliminary data.</text>
</comment>
<dbReference type="Proteomes" id="UP001271007">
    <property type="component" value="Unassembled WGS sequence"/>
</dbReference>
<dbReference type="SMART" id="SM00906">
    <property type="entry name" value="Fungal_trans"/>
    <property type="match status" value="1"/>
</dbReference>
<feature type="region of interest" description="Disordered" evidence="5">
    <location>
        <begin position="719"/>
        <end position="740"/>
    </location>
</feature>
<dbReference type="InterPro" id="IPR051127">
    <property type="entry name" value="Fungal_SecMet_Regulators"/>
</dbReference>